<evidence type="ECO:0000313" key="8">
    <source>
        <dbReference type="Proteomes" id="UP000198287"/>
    </source>
</evidence>
<sequence length="198" mass="22819">MSYKLTYFDFKGRGEAIRLLLATAGVKFADDRVKLENWPSIKPHTPWEMVPVLHVGDRSLSQSLTICRYIARKFKLMGANEWEASKCDEYAETINDLYLEWIKFNFEADPDKKAELKNAFLTTLVPKYLIKLNTLQSNNGGNFLVGNTLTWADIFVADKLQTFEDTVDQGVLNEYPHLRKMKDAVFAEPRIKAYIEGR</sequence>
<evidence type="ECO:0000256" key="1">
    <source>
        <dbReference type="ARBA" id="ARBA00012452"/>
    </source>
</evidence>
<evidence type="ECO:0000259" key="5">
    <source>
        <dbReference type="PROSITE" id="PS50404"/>
    </source>
</evidence>
<dbReference type="OMA" id="LMGANEW"/>
<keyword evidence="2 7" id="KW-0808">Transferase</keyword>
<dbReference type="PANTHER" id="PTHR11571">
    <property type="entry name" value="GLUTATHIONE S-TRANSFERASE"/>
    <property type="match status" value="1"/>
</dbReference>
<dbReference type="Pfam" id="PF14497">
    <property type="entry name" value="GST_C_3"/>
    <property type="match status" value="1"/>
</dbReference>
<dbReference type="SFLD" id="SFLDS00019">
    <property type="entry name" value="Glutathione_Transferase_(cytos"/>
    <property type="match status" value="1"/>
</dbReference>
<feature type="domain" description="GST N-terminal" evidence="5">
    <location>
        <begin position="1"/>
        <end position="78"/>
    </location>
</feature>
<dbReference type="InterPro" id="IPR004045">
    <property type="entry name" value="Glutathione_S-Trfase_N"/>
</dbReference>
<dbReference type="Pfam" id="PF02798">
    <property type="entry name" value="GST_N"/>
    <property type="match status" value="1"/>
</dbReference>
<dbReference type="Proteomes" id="UP000198287">
    <property type="component" value="Unassembled WGS sequence"/>
</dbReference>
<accession>A0A226D601</accession>
<dbReference type="GO" id="GO:0004364">
    <property type="term" value="F:glutathione transferase activity"/>
    <property type="evidence" value="ECO:0007669"/>
    <property type="project" value="UniProtKB-EC"/>
</dbReference>
<dbReference type="OrthoDB" id="414243at2759"/>
<protein>
    <recommendedName>
        <fullName evidence="1">glutathione transferase</fullName>
        <ecNumber evidence="1">2.5.1.18</ecNumber>
    </recommendedName>
</protein>
<dbReference type="CDD" id="cd03039">
    <property type="entry name" value="GST_N_Sigma_like"/>
    <property type="match status" value="1"/>
</dbReference>
<evidence type="ECO:0000313" key="7">
    <source>
        <dbReference type="EMBL" id="OXA40520.1"/>
    </source>
</evidence>
<name>A0A226D601_FOLCA</name>
<feature type="domain" description="GST C-terminal" evidence="6">
    <location>
        <begin position="80"/>
        <end position="198"/>
    </location>
</feature>
<dbReference type="Gene3D" id="3.40.30.10">
    <property type="entry name" value="Glutaredoxin"/>
    <property type="match status" value="1"/>
</dbReference>
<dbReference type="Gene3D" id="1.20.1050.10">
    <property type="match status" value="1"/>
</dbReference>
<evidence type="ECO:0000256" key="2">
    <source>
        <dbReference type="ARBA" id="ARBA00022679"/>
    </source>
</evidence>
<dbReference type="SFLD" id="SFLDG01205">
    <property type="entry name" value="AMPS.1"/>
    <property type="match status" value="1"/>
</dbReference>
<dbReference type="PROSITE" id="PS50405">
    <property type="entry name" value="GST_CTER"/>
    <property type="match status" value="1"/>
</dbReference>
<dbReference type="PROSITE" id="PS50404">
    <property type="entry name" value="GST_NTER"/>
    <property type="match status" value="1"/>
</dbReference>
<organism evidence="7 8">
    <name type="scientific">Folsomia candida</name>
    <name type="common">Springtail</name>
    <dbReference type="NCBI Taxonomy" id="158441"/>
    <lineage>
        <taxon>Eukaryota</taxon>
        <taxon>Metazoa</taxon>
        <taxon>Ecdysozoa</taxon>
        <taxon>Arthropoda</taxon>
        <taxon>Hexapoda</taxon>
        <taxon>Collembola</taxon>
        <taxon>Entomobryomorpha</taxon>
        <taxon>Isotomoidea</taxon>
        <taxon>Isotomidae</taxon>
        <taxon>Proisotominae</taxon>
        <taxon>Folsomia</taxon>
    </lineage>
</organism>
<dbReference type="GO" id="GO:0006749">
    <property type="term" value="P:glutathione metabolic process"/>
    <property type="evidence" value="ECO:0007669"/>
    <property type="project" value="TreeGrafter"/>
</dbReference>
<dbReference type="FunFam" id="3.40.30.10:FF:000035">
    <property type="entry name" value="hematopoietic prostaglandin D synthase"/>
    <property type="match status" value="1"/>
</dbReference>
<dbReference type="InterPro" id="IPR040079">
    <property type="entry name" value="Glutathione_S-Trfase"/>
</dbReference>
<proteinExistence type="inferred from homology"/>
<dbReference type="SUPFAM" id="SSF47616">
    <property type="entry name" value="GST C-terminal domain-like"/>
    <property type="match status" value="1"/>
</dbReference>
<evidence type="ECO:0000256" key="4">
    <source>
        <dbReference type="ARBA" id="ARBA00047960"/>
    </source>
</evidence>
<dbReference type="InterPro" id="IPR004046">
    <property type="entry name" value="GST_C"/>
</dbReference>
<dbReference type="AlphaFoldDB" id="A0A226D601"/>
<comment type="caution">
    <text evidence="7">The sequence shown here is derived from an EMBL/GenBank/DDBJ whole genome shotgun (WGS) entry which is preliminary data.</text>
</comment>
<keyword evidence="8" id="KW-1185">Reference proteome</keyword>
<dbReference type="STRING" id="158441.A0A226D601"/>
<dbReference type="FunFam" id="1.20.1050.10:FF:000030">
    <property type="entry name" value="Glutathione S-transferase S1"/>
    <property type="match status" value="1"/>
</dbReference>
<comment type="similarity">
    <text evidence="3">Belongs to the GST superfamily. Sigma family.</text>
</comment>
<dbReference type="EC" id="2.5.1.18" evidence="1"/>
<dbReference type="CDD" id="cd03192">
    <property type="entry name" value="GST_C_Sigma_like"/>
    <property type="match status" value="1"/>
</dbReference>
<dbReference type="InterPro" id="IPR036282">
    <property type="entry name" value="Glutathione-S-Trfase_C_sf"/>
</dbReference>
<dbReference type="PANTHER" id="PTHR11571:SF224">
    <property type="entry name" value="HEMATOPOIETIC PROSTAGLANDIN D SYNTHASE"/>
    <property type="match status" value="1"/>
</dbReference>
<reference evidence="7 8" key="1">
    <citation type="submission" date="2015-12" db="EMBL/GenBank/DDBJ databases">
        <title>The genome of Folsomia candida.</title>
        <authorList>
            <person name="Faddeeva A."/>
            <person name="Derks M.F."/>
            <person name="Anvar Y."/>
            <person name="Smit S."/>
            <person name="Van Straalen N."/>
            <person name="Roelofs D."/>
        </authorList>
    </citation>
    <scope>NUCLEOTIDE SEQUENCE [LARGE SCALE GENOMIC DNA]</scope>
    <source>
        <strain evidence="7 8">VU population</strain>
        <tissue evidence="7">Whole body</tissue>
    </source>
</reference>
<comment type="catalytic activity">
    <reaction evidence="4">
        <text>RX + glutathione = an S-substituted glutathione + a halide anion + H(+)</text>
        <dbReference type="Rhea" id="RHEA:16437"/>
        <dbReference type="ChEBI" id="CHEBI:15378"/>
        <dbReference type="ChEBI" id="CHEBI:16042"/>
        <dbReference type="ChEBI" id="CHEBI:17792"/>
        <dbReference type="ChEBI" id="CHEBI:57925"/>
        <dbReference type="ChEBI" id="CHEBI:90779"/>
        <dbReference type="EC" id="2.5.1.18"/>
    </reaction>
</comment>
<dbReference type="SFLD" id="SFLDG00363">
    <property type="entry name" value="AMPS_(cytGST):_Alpha-__Mu-__Pi"/>
    <property type="match status" value="1"/>
</dbReference>
<dbReference type="InterPro" id="IPR036249">
    <property type="entry name" value="Thioredoxin-like_sf"/>
</dbReference>
<dbReference type="SUPFAM" id="SSF52833">
    <property type="entry name" value="Thioredoxin-like"/>
    <property type="match status" value="1"/>
</dbReference>
<evidence type="ECO:0000259" key="6">
    <source>
        <dbReference type="PROSITE" id="PS50405"/>
    </source>
</evidence>
<dbReference type="InterPro" id="IPR010987">
    <property type="entry name" value="Glutathione-S-Trfase_C-like"/>
</dbReference>
<evidence type="ECO:0000256" key="3">
    <source>
        <dbReference type="ARBA" id="ARBA00038317"/>
    </source>
</evidence>
<dbReference type="GO" id="GO:0004602">
    <property type="term" value="F:glutathione peroxidase activity"/>
    <property type="evidence" value="ECO:0007669"/>
    <property type="project" value="UniProtKB-ARBA"/>
</dbReference>
<gene>
    <name evidence="7" type="ORF">Fcan01_24677</name>
</gene>
<dbReference type="InterPro" id="IPR050213">
    <property type="entry name" value="GST_superfamily"/>
</dbReference>
<dbReference type="EMBL" id="LNIX01000033">
    <property type="protein sequence ID" value="OXA40520.1"/>
    <property type="molecule type" value="Genomic_DNA"/>
</dbReference>